<accession>A0A560GVF3</accession>
<protein>
    <submittedName>
        <fullName evidence="1">Uncharacterized protein</fullName>
    </submittedName>
</protein>
<organism evidence="1 2">
    <name type="scientific">Nitrospirillum amazonense</name>
    <dbReference type="NCBI Taxonomy" id="28077"/>
    <lineage>
        <taxon>Bacteria</taxon>
        <taxon>Pseudomonadati</taxon>
        <taxon>Pseudomonadota</taxon>
        <taxon>Alphaproteobacteria</taxon>
        <taxon>Rhodospirillales</taxon>
        <taxon>Azospirillaceae</taxon>
        <taxon>Nitrospirillum</taxon>
    </lineage>
</organism>
<dbReference type="Proteomes" id="UP000315751">
    <property type="component" value="Unassembled WGS sequence"/>
</dbReference>
<evidence type="ECO:0000313" key="2">
    <source>
        <dbReference type="Proteomes" id="UP000315751"/>
    </source>
</evidence>
<comment type="caution">
    <text evidence="1">The sequence shown here is derived from an EMBL/GenBank/DDBJ whole genome shotgun (WGS) entry which is preliminary data.</text>
</comment>
<name>A0A560GVF3_9PROT</name>
<dbReference type="EMBL" id="VITR01000013">
    <property type="protein sequence ID" value="TWB38012.1"/>
    <property type="molecule type" value="Genomic_DNA"/>
</dbReference>
<dbReference type="OrthoDB" id="8457010at2"/>
<dbReference type="RefSeq" id="WP_145734770.1">
    <property type="nucleotide sequence ID" value="NZ_VITR01000013.1"/>
</dbReference>
<sequence>MIYDADDPLSALQLALTKLWPQAERVPFHQVMLGEREPREAACEENVKTWVADHPECSAVRGWGSAGTADASGSWIRVVSHWVVGGPDGALYDITPMSEADRRFLRFIRHPGSDANFDLLKNTVVWFSLHQLRSLDGSC</sequence>
<evidence type="ECO:0000313" key="1">
    <source>
        <dbReference type="EMBL" id="TWB38012.1"/>
    </source>
</evidence>
<reference evidence="1 2" key="1">
    <citation type="submission" date="2019-06" db="EMBL/GenBank/DDBJ databases">
        <title>Genomic Encyclopedia of Type Strains, Phase IV (KMG-V): Genome sequencing to study the core and pangenomes of soil and plant-associated prokaryotes.</title>
        <authorList>
            <person name="Whitman W."/>
        </authorList>
    </citation>
    <scope>NUCLEOTIDE SEQUENCE [LARGE SCALE GENOMIC DNA]</scope>
    <source>
        <strain evidence="1 2">BR 11622</strain>
    </source>
</reference>
<gene>
    <name evidence="1" type="ORF">FBZ90_1133</name>
</gene>
<dbReference type="AlphaFoldDB" id="A0A560GVF3"/>
<keyword evidence="2" id="KW-1185">Reference proteome</keyword>
<proteinExistence type="predicted"/>